<dbReference type="CDD" id="cd02042">
    <property type="entry name" value="ParAB_family"/>
    <property type="match status" value="1"/>
</dbReference>
<name>A0A918AJX6_9PSEU</name>
<dbReference type="AlphaFoldDB" id="A0A918AJX6"/>
<dbReference type="EMBL" id="BMRG01000003">
    <property type="protein sequence ID" value="GGP46584.1"/>
    <property type="molecule type" value="Genomic_DNA"/>
</dbReference>
<comment type="caution">
    <text evidence="2">The sequence shown here is derived from an EMBL/GenBank/DDBJ whole genome shotgun (WGS) entry which is preliminary data.</text>
</comment>
<dbReference type="RefSeq" id="WP_189222723.1">
    <property type="nucleotide sequence ID" value="NZ_BMRG01000003.1"/>
</dbReference>
<proteinExistence type="predicted"/>
<dbReference type="InterPro" id="IPR027417">
    <property type="entry name" value="P-loop_NTPase"/>
</dbReference>
<evidence type="ECO:0000313" key="2">
    <source>
        <dbReference type="EMBL" id="GGP46584.1"/>
    </source>
</evidence>
<dbReference type="PANTHER" id="PTHR13696">
    <property type="entry name" value="P-LOOP CONTAINING NUCLEOSIDE TRIPHOSPHATE HYDROLASE"/>
    <property type="match status" value="1"/>
</dbReference>
<protein>
    <submittedName>
        <fullName evidence="2">Phage-related regulatory protein</fullName>
    </submittedName>
</protein>
<dbReference type="InterPro" id="IPR025669">
    <property type="entry name" value="AAA_dom"/>
</dbReference>
<reference evidence="2" key="1">
    <citation type="journal article" date="2014" name="Int. J. Syst. Evol. Microbiol.">
        <title>Complete genome sequence of Corynebacterium casei LMG S-19264T (=DSM 44701T), isolated from a smear-ripened cheese.</title>
        <authorList>
            <consortium name="US DOE Joint Genome Institute (JGI-PGF)"/>
            <person name="Walter F."/>
            <person name="Albersmeier A."/>
            <person name="Kalinowski J."/>
            <person name="Ruckert C."/>
        </authorList>
    </citation>
    <scope>NUCLEOTIDE SEQUENCE</scope>
    <source>
        <strain evidence="2">JCM 3313</strain>
    </source>
</reference>
<reference evidence="2" key="2">
    <citation type="submission" date="2020-09" db="EMBL/GenBank/DDBJ databases">
        <authorList>
            <person name="Sun Q."/>
            <person name="Ohkuma M."/>
        </authorList>
    </citation>
    <scope>NUCLEOTIDE SEQUENCE</scope>
    <source>
        <strain evidence="2">JCM 3313</strain>
    </source>
</reference>
<dbReference type="SUPFAM" id="SSF52540">
    <property type="entry name" value="P-loop containing nucleoside triphosphate hydrolases"/>
    <property type="match status" value="1"/>
</dbReference>
<dbReference type="Pfam" id="PF13614">
    <property type="entry name" value="AAA_31"/>
    <property type="match status" value="1"/>
</dbReference>
<keyword evidence="3" id="KW-1185">Reference proteome</keyword>
<evidence type="ECO:0000313" key="3">
    <source>
        <dbReference type="Proteomes" id="UP000639606"/>
    </source>
</evidence>
<dbReference type="InterPro" id="IPR050678">
    <property type="entry name" value="DNA_Partitioning_ATPase"/>
</dbReference>
<dbReference type="Gene3D" id="3.40.50.300">
    <property type="entry name" value="P-loop containing nucleotide triphosphate hydrolases"/>
    <property type="match status" value="1"/>
</dbReference>
<sequence>MSAPVIAFFNNKGGVGKTSLVYHLAWMLADLGNRVVAADLDPQANLTSAFLDEEQLEELWTRPGPRQTVWGSIQPFHAGEGGIAPVEPTPTAEERLKLLPGDLDLSSFEDDLSSAWPKCLDGDARSFQVISAFWTIVQEAARAHRADLVLVDVGPSLGAINRAALVASDHVVVPVAPDLFSLQGLRNLGPALRSWRSGWQQRLTARPSSAAASPAGRMNALGYVVLQHGIRLDRPIKAYQRWMDEIPREFRSAVLGSTGEAPAIDVDPQCLGQLKHYHGLMPLAQEARKPIFHLTSADGAFGGHFQAALDAYGHFEQLARRIAAEVRAQPPSP</sequence>
<accession>A0A918AJX6</accession>
<feature type="domain" description="AAA" evidence="1">
    <location>
        <begin position="5"/>
        <end position="195"/>
    </location>
</feature>
<gene>
    <name evidence="2" type="ORF">GCM10010185_17900</name>
</gene>
<evidence type="ECO:0000259" key="1">
    <source>
        <dbReference type="Pfam" id="PF13614"/>
    </source>
</evidence>
<organism evidence="2 3">
    <name type="scientific">Saccharothrix coeruleofusca</name>
    <dbReference type="NCBI Taxonomy" id="33919"/>
    <lineage>
        <taxon>Bacteria</taxon>
        <taxon>Bacillati</taxon>
        <taxon>Actinomycetota</taxon>
        <taxon>Actinomycetes</taxon>
        <taxon>Pseudonocardiales</taxon>
        <taxon>Pseudonocardiaceae</taxon>
        <taxon>Saccharothrix</taxon>
    </lineage>
</organism>
<dbReference type="PANTHER" id="PTHR13696:SF99">
    <property type="entry name" value="COBYRINIC ACID AC-DIAMIDE SYNTHASE"/>
    <property type="match status" value="1"/>
</dbReference>
<dbReference type="Proteomes" id="UP000639606">
    <property type="component" value="Unassembled WGS sequence"/>
</dbReference>